<keyword evidence="2" id="KW-0813">Transport</keyword>
<dbReference type="SUPFAM" id="SSF52540">
    <property type="entry name" value="P-loop containing nucleoside triphosphate hydrolases"/>
    <property type="match status" value="2"/>
</dbReference>
<evidence type="ECO:0000313" key="8">
    <source>
        <dbReference type="Proteomes" id="UP000001409"/>
    </source>
</evidence>
<accession>Q8FS60</accession>
<keyword evidence="4 7" id="KW-0067">ATP-binding</keyword>
<dbReference type="KEGG" id="cef:CE0544"/>
<evidence type="ECO:0000256" key="4">
    <source>
        <dbReference type="ARBA" id="ARBA00022840"/>
    </source>
</evidence>
<evidence type="ECO:0000259" key="6">
    <source>
        <dbReference type="PROSITE" id="PS50893"/>
    </source>
</evidence>
<evidence type="ECO:0000313" key="7">
    <source>
        <dbReference type="EMBL" id="BAC17354.1"/>
    </source>
</evidence>
<dbReference type="AlphaFoldDB" id="Q8FS60"/>
<dbReference type="SMART" id="SM00382">
    <property type="entry name" value="AAA"/>
    <property type="match status" value="2"/>
</dbReference>
<dbReference type="HOGENOM" id="CLU_000604_86_7_11"/>
<evidence type="ECO:0000256" key="3">
    <source>
        <dbReference type="ARBA" id="ARBA00022741"/>
    </source>
</evidence>
<dbReference type="PANTHER" id="PTHR43553:SF24">
    <property type="entry name" value="ENERGY-COUPLING FACTOR TRANSPORTER ATP-BINDING PROTEIN ECFA1"/>
    <property type="match status" value="1"/>
</dbReference>
<feature type="domain" description="ABC transporter" evidence="6">
    <location>
        <begin position="331"/>
        <end position="581"/>
    </location>
</feature>
<comment type="similarity">
    <text evidence="1">Belongs to the ABC transporter superfamily.</text>
</comment>
<dbReference type="CDD" id="cd03225">
    <property type="entry name" value="ABC_cobalt_CbiO_domain1"/>
    <property type="match status" value="1"/>
</dbReference>
<dbReference type="GO" id="GO:0043190">
    <property type="term" value="C:ATP-binding cassette (ABC) transporter complex"/>
    <property type="evidence" value="ECO:0007669"/>
    <property type="project" value="TreeGrafter"/>
</dbReference>
<feature type="domain" description="ABC transporter" evidence="6">
    <location>
        <begin position="41"/>
        <end position="285"/>
    </location>
</feature>
<evidence type="ECO:0000256" key="1">
    <source>
        <dbReference type="ARBA" id="ARBA00005417"/>
    </source>
</evidence>
<dbReference type="eggNOG" id="COG1122">
    <property type="taxonomic scope" value="Bacteria"/>
</dbReference>
<dbReference type="Gene3D" id="3.40.50.300">
    <property type="entry name" value="P-loop containing nucleotide triphosphate hydrolases"/>
    <property type="match status" value="2"/>
</dbReference>
<dbReference type="STRING" id="196164.gene:10740946"/>
<keyword evidence="8" id="KW-1185">Reference proteome</keyword>
<dbReference type="InterPro" id="IPR003593">
    <property type="entry name" value="AAA+_ATPase"/>
</dbReference>
<dbReference type="InterPro" id="IPR015856">
    <property type="entry name" value="ABC_transpr_CbiO/EcfA_su"/>
</dbReference>
<dbReference type="InterPro" id="IPR017871">
    <property type="entry name" value="ABC_transporter-like_CS"/>
</dbReference>
<feature type="compositionally biased region" description="Polar residues" evidence="5">
    <location>
        <begin position="17"/>
        <end position="26"/>
    </location>
</feature>
<organism evidence="7 8">
    <name type="scientific">Corynebacterium efficiens (strain DSM 44549 / YS-314 / AJ 12310 / JCM 11189 / NBRC 100395)</name>
    <dbReference type="NCBI Taxonomy" id="196164"/>
    <lineage>
        <taxon>Bacteria</taxon>
        <taxon>Bacillati</taxon>
        <taxon>Actinomycetota</taxon>
        <taxon>Actinomycetes</taxon>
        <taxon>Mycobacteriales</taxon>
        <taxon>Corynebacteriaceae</taxon>
        <taxon>Corynebacterium</taxon>
    </lineage>
</organism>
<dbReference type="PROSITE" id="PS50893">
    <property type="entry name" value="ABC_TRANSPORTER_2"/>
    <property type="match status" value="2"/>
</dbReference>
<name>Q8FS60_COREF</name>
<evidence type="ECO:0000256" key="5">
    <source>
        <dbReference type="SAM" id="MobiDB-lite"/>
    </source>
</evidence>
<dbReference type="Pfam" id="PF00005">
    <property type="entry name" value="ABC_tran"/>
    <property type="match status" value="2"/>
</dbReference>
<dbReference type="CDD" id="cd03226">
    <property type="entry name" value="ABC_cobalt_CbiO_domain2"/>
    <property type="match status" value="1"/>
</dbReference>
<dbReference type="PANTHER" id="PTHR43553">
    <property type="entry name" value="HEAVY METAL TRANSPORTER"/>
    <property type="match status" value="1"/>
</dbReference>
<dbReference type="PROSITE" id="PS00211">
    <property type="entry name" value="ABC_TRANSPORTER_1"/>
    <property type="match status" value="1"/>
</dbReference>
<dbReference type="GO" id="GO:0042626">
    <property type="term" value="F:ATPase-coupled transmembrane transporter activity"/>
    <property type="evidence" value="ECO:0007669"/>
    <property type="project" value="TreeGrafter"/>
</dbReference>
<dbReference type="Proteomes" id="UP000001409">
    <property type="component" value="Chromosome"/>
</dbReference>
<feature type="region of interest" description="Disordered" evidence="5">
    <location>
        <begin position="1"/>
        <end position="26"/>
    </location>
</feature>
<keyword evidence="3" id="KW-0547">Nucleotide-binding</keyword>
<reference evidence="7 8" key="1">
    <citation type="journal article" date="2003" name="Genome Res.">
        <title>Comparative complete genome sequence analysis of the amino acid replacements responsible for the thermostability of Corynebacterium efficiens.</title>
        <authorList>
            <person name="Nishio Y."/>
            <person name="Nakamura Y."/>
            <person name="Kawarabayasi Y."/>
            <person name="Usuda Y."/>
            <person name="Kimura E."/>
            <person name="Sugimoto S."/>
            <person name="Matsui K."/>
            <person name="Yamagishi A."/>
            <person name="Kikuchi H."/>
            <person name="Ikeo K."/>
            <person name="Gojobori T."/>
        </authorList>
    </citation>
    <scope>NUCLEOTIDE SEQUENCE [LARGE SCALE GENOMIC DNA]</scope>
    <source>
        <strain evidence="8">DSM 44549 / YS-314 / AJ 12310 / JCM 11189 / NBRC 100395</strain>
    </source>
</reference>
<dbReference type="GO" id="GO:0016887">
    <property type="term" value="F:ATP hydrolysis activity"/>
    <property type="evidence" value="ECO:0007669"/>
    <property type="project" value="InterPro"/>
</dbReference>
<dbReference type="EMBL" id="BA000035">
    <property type="protein sequence ID" value="BAC17354.1"/>
    <property type="molecule type" value="Genomic_DNA"/>
</dbReference>
<dbReference type="GO" id="GO:0005524">
    <property type="term" value="F:ATP binding"/>
    <property type="evidence" value="ECO:0007669"/>
    <property type="project" value="UniProtKB-KW"/>
</dbReference>
<evidence type="ECO:0000256" key="2">
    <source>
        <dbReference type="ARBA" id="ARBA00022448"/>
    </source>
</evidence>
<proteinExistence type="inferred from homology"/>
<sequence length="607" mass="65364">MSPPLLPRPPRKRRYMSNHNRVTGTTGTAVKREAWSDAPVLELEDVSASYYTDERTLAEPQIRDVNLTLHEGEILLVLGRTGSGKSTLLNAMTGAMPHATGGRLDGHVRVVGRDTRDFPPRMLSDVVGVVGQDPAASFVTNTVEEELAYGMEQLGLPPAVMSKRVEETLDLLGIAELRGVPLSELSGGEQQRVAIGAVLTTRPALMVLDEPTSALDPNGAEDVLATVTKLAHDLAMTVVLAEHRIERVLQYVDRVAHVGQDGRVTLGTPAEIMTSADVAPPVIELGRWAGWSPLPLSIRDARNHSHAMRRRLFQRGLVVSKVQTTRPNPLLRAEDVVVDFPEIRAVDGVDLTLYEGEVTVLMGRNGCGKSSLLWALQGTGKRSQGTVLVHDDDAAARKHTRRNRGGATPDMPWSDPHQLKPADRRRVVSMVPQTPTDILYESSVGLELRRSDKDAAAAPGTTRAILDTLAPNIPDELHPRDLSEGQKLSLALSIQLAAQPPVVFFDEPTRGLDYAGKKSLSDSFKELALTGHAVLVVTHDVEFAALCADRVLFMASGKIVADGPAVDILAASPAYAPQVAKITAGIQDPSYWLTVPAVKAALGDGAL</sequence>
<protein>
    <submittedName>
        <fullName evidence="7">Putative ABC transporter ATP-binding protein</fullName>
    </submittedName>
</protein>
<dbReference type="InterPro" id="IPR003439">
    <property type="entry name" value="ABC_transporter-like_ATP-bd"/>
</dbReference>
<dbReference type="InterPro" id="IPR027417">
    <property type="entry name" value="P-loop_NTPase"/>
</dbReference>
<dbReference type="InterPro" id="IPR050095">
    <property type="entry name" value="ECF_ABC_transporter_ATP-bd"/>
</dbReference>
<feature type="region of interest" description="Disordered" evidence="5">
    <location>
        <begin position="390"/>
        <end position="422"/>
    </location>
</feature>